<keyword evidence="1" id="KW-0862">Zinc</keyword>
<dbReference type="GO" id="GO:0003676">
    <property type="term" value="F:nucleic acid binding"/>
    <property type="evidence" value="ECO:0007669"/>
    <property type="project" value="InterPro"/>
</dbReference>
<dbReference type="EMBL" id="NNAY01000342">
    <property type="protein sequence ID" value="OXU29053.1"/>
    <property type="molecule type" value="Genomic_DNA"/>
</dbReference>
<evidence type="ECO:0000256" key="1">
    <source>
        <dbReference type="PROSITE-ProRule" id="PRU00047"/>
    </source>
</evidence>
<keyword evidence="1" id="KW-0479">Metal-binding</keyword>
<dbReference type="SUPFAM" id="SSF57756">
    <property type="entry name" value="Retrovirus zinc finger-like domains"/>
    <property type="match status" value="1"/>
</dbReference>
<proteinExistence type="predicted"/>
<name>A0A232FES8_9HYME</name>
<dbReference type="PROSITE" id="PS50158">
    <property type="entry name" value="ZF_CCHC"/>
    <property type="match status" value="1"/>
</dbReference>
<dbReference type="InterPro" id="IPR036875">
    <property type="entry name" value="Znf_CCHC_sf"/>
</dbReference>
<dbReference type="Gene3D" id="4.10.60.10">
    <property type="entry name" value="Zinc finger, CCHC-type"/>
    <property type="match status" value="1"/>
</dbReference>
<accession>A0A232FES8</accession>
<comment type="caution">
    <text evidence="3">The sequence shown here is derived from an EMBL/GenBank/DDBJ whole genome shotgun (WGS) entry which is preliminary data.</text>
</comment>
<keyword evidence="1" id="KW-0863">Zinc-finger</keyword>
<organism evidence="3 4">
    <name type="scientific">Trichomalopsis sarcophagae</name>
    <dbReference type="NCBI Taxonomy" id="543379"/>
    <lineage>
        <taxon>Eukaryota</taxon>
        <taxon>Metazoa</taxon>
        <taxon>Ecdysozoa</taxon>
        <taxon>Arthropoda</taxon>
        <taxon>Hexapoda</taxon>
        <taxon>Insecta</taxon>
        <taxon>Pterygota</taxon>
        <taxon>Neoptera</taxon>
        <taxon>Endopterygota</taxon>
        <taxon>Hymenoptera</taxon>
        <taxon>Apocrita</taxon>
        <taxon>Proctotrupomorpha</taxon>
        <taxon>Chalcidoidea</taxon>
        <taxon>Pteromalidae</taxon>
        <taxon>Pteromalinae</taxon>
        <taxon>Trichomalopsis</taxon>
    </lineage>
</organism>
<evidence type="ECO:0000313" key="3">
    <source>
        <dbReference type="EMBL" id="OXU29053.1"/>
    </source>
</evidence>
<reference evidence="3 4" key="1">
    <citation type="journal article" date="2017" name="Curr. Biol.">
        <title>The Evolution of Venom by Co-option of Single-Copy Genes.</title>
        <authorList>
            <person name="Martinson E.O."/>
            <person name="Mrinalini"/>
            <person name="Kelkar Y.D."/>
            <person name="Chang C.H."/>
            <person name="Werren J.H."/>
        </authorList>
    </citation>
    <scope>NUCLEOTIDE SEQUENCE [LARGE SCALE GENOMIC DNA]</scope>
    <source>
        <strain evidence="3 4">Alberta</strain>
        <tissue evidence="3">Whole body</tissue>
    </source>
</reference>
<dbReference type="AlphaFoldDB" id="A0A232FES8"/>
<keyword evidence="4" id="KW-1185">Reference proteome</keyword>
<evidence type="ECO:0000259" key="2">
    <source>
        <dbReference type="PROSITE" id="PS50158"/>
    </source>
</evidence>
<dbReference type="GO" id="GO:0008270">
    <property type="term" value="F:zinc ion binding"/>
    <property type="evidence" value="ECO:0007669"/>
    <property type="project" value="UniProtKB-KW"/>
</dbReference>
<feature type="domain" description="CCHC-type" evidence="2">
    <location>
        <begin position="71"/>
        <end position="85"/>
    </location>
</feature>
<dbReference type="Proteomes" id="UP000215335">
    <property type="component" value="Unassembled WGS sequence"/>
</dbReference>
<evidence type="ECO:0000313" key="4">
    <source>
        <dbReference type="Proteomes" id="UP000215335"/>
    </source>
</evidence>
<dbReference type="InterPro" id="IPR001878">
    <property type="entry name" value="Znf_CCHC"/>
</dbReference>
<sequence length="223" mass="25942">MSYAKRSDLWGFDRDWDDTLEESSKPNSLPLLELTRGDKIYYKHSKRVRGIRYDGLDFVPLNPKLDPPPHRCFSCWERGHLSRTCMNPLISLFCRNCGRRDVDLEDCPRCSRAHRRESAKKDTAEALQEAKIKTEAKIPEKKSRAAAETLLDVSLLVNEGSVASDEDDAPRRSLETIQEEFEFDFTHDMISDVKILMEAVKHLSVKTQDRVLRQWLTERQKNF</sequence>
<gene>
    <name evidence="3" type="ORF">TSAR_015168</name>
</gene>
<protein>
    <recommendedName>
        <fullName evidence="2">CCHC-type domain-containing protein</fullName>
    </recommendedName>
</protein>